<feature type="compositionally biased region" description="Basic and acidic residues" evidence="1">
    <location>
        <begin position="86"/>
        <end position="96"/>
    </location>
</feature>
<dbReference type="Proteomes" id="UP001055115">
    <property type="component" value="Unassembled WGS sequence"/>
</dbReference>
<dbReference type="AlphaFoldDB" id="A0AA37PA76"/>
<reference evidence="2 3" key="1">
    <citation type="submission" date="2022-03" db="EMBL/GenBank/DDBJ databases">
        <title>Genome data of Colletotrichum spp.</title>
        <authorList>
            <person name="Utami Y.D."/>
            <person name="Hiruma K."/>
        </authorList>
    </citation>
    <scope>NUCLEOTIDE SEQUENCE [LARGE SCALE GENOMIC DNA]</scope>
    <source>
        <strain evidence="2 3">MAFF 239500</strain>
    </source>
</reference>
<dbReference type="RefSeq" id="XP_049130811.1">
    <property type="nucleotide sequence ID" value="XM_049274854.1"/>
</dbReference>
<feature type="region of interest" description="Disordered" evidence="1">
    <location>
        <begin position="66"/>
        <end position="96"/>
    </location>
</feature>
<dbReference type="EMBL" id="BQXU01000023">
    <property type="protein sequence ID" value="GKT48461.1"/>
    <property type="molecule type" value="Genomic_DNA"/>
</dbReference>
<evidence type="ECO:0008006" key="4">
    <source>
        <dbReference type="Google" id="ProtNLM"/>
    </source>
</evidence>
<comment type="caution">
    <text evidence="2">The sequence shown here is derived from an EMBL/GenBank/DDBJ whole genome shotgun (WGS) entry which is preliminary data.</text>
</comment>
<dbReference type="InterPro" id="IPR011333">
    <property type="entry name" value="SKP1/BTB/POZ_sf"/>
</dbReference>
<dbReference type="Gene3D" id="3.30.710.10">
    <property type="entry name" value="Potassium Channel Kv1.1, Chain A"/>
    <property type="match status" value="1"/>
</dbReference>
<accession>A0AA37PA76</accession>
<feature type="compositionally biased region" description="Basic and acidic residues" evidence="1">
    <location>
        <begin position="210"/>
        <end position="226"/>
    </location>
</feature>
<protein>
    <recommendedName>
        <fullName evidence="4">BTB domain-containing protein</fullName>
    </recommendedName>
</protein>
<organism evidence="2 3">
    <name type="scientific">Colletotrichum spaethianum</name>
    <dbReference type="NCBI Taxonomy" id="700344"/>
    <lineage>
        <taxon>Eukaryota</taxon>
        <taxon>Fungi</taxon>
        <taxon>Dikarya</taxon>
        <taxon>Ascomycota</taxon>
        <taxon>Pezizomycotina</taxon>
        <taxon>Sordariomycetes</taxon>
        <taxon>Hypocreomycetidae</taxon>
        <taxon>Glomerellales</taxon>
        <taxon>Glomerellaceae</taxon>
        <taxon>Colletotrichum</taxon>
        <taxon>Colletotrichum spaethianum species complex</taxon>
    </lineage>
</organism>
<gene>
    <name evidence="2" type="ORF">ColSpa_08642</name>
</gene>
<sequence>MSGINLSHLLTSGEYSDLTIIASGVHFKVHRCIVFSQCEAWKNLAGEYMYSGTYVTENIRCHVKKPTQTGGDSGKTDKSSAVANDSQDHLSSHGSDKLSYEDHSMLLSACVMIDAKKFKMKDLEIQAKNALVAVAPSLTEHADFIFTIEHILKHYQDHEGLDIVLRMIRPKFLKSLGMRRRLQAVMKSHPQLAMELIEPLVLELDKREMGHTHTAQDQHTMIKRDYAGSSTAVAGPQPASIQQESKRPNEEELEKPENKIRRTGN</sequence>
<dbReference type="GeneID" id="73329444"/>
<evidence type="ECO:0000256" key="1">
    <source>
        <dbReference type="SAM" id="MobiDB-lite"/>
    </source>
</evidence>
<keyword evidence="3" id="KW-1185">Reference proteome</keyword>
<proteinExistence type="predicted"/>
<evidence type="ECO:0000313" key="2">
    <source>
        <dbReference type="EMBL" id="GKT48461.1"/>
    </source>
</evidence>
<feature type="region of interest" description="Disordered" evidence="1">
    <location>
        <begin position="210"/>
        <end position="265"/>
    </location>
</feature>
<evidence type="ECO:0000313" key="3">
    <source>
        <dbReference type="Proteomes" id="UP001055115"/>
    </source>
</evidence>
<dbReference type="SUPFAM" id="SSF54695">
    <property type="entry name" value="POZ domain"/>
    <property type="match status" value="1"/>
</dbReference>
<feature type="compositionally biased region" description="Basic and acidic residues" evidence="1">
    <location>
        <begin position="244"/>
        <end position="265"/>
    </location>
</feature>
<name>A0AA37PA76_9PEZI</name>